<dbReference type="SUPFAM" id="SSF48371">
    <property type="entry name" value="ARM repeat"/>
    <property type="match status" value="2"/>
</dbReference>
<sequence length="740" mass="81369">MTTASTRKVSQTASEQMEDRSEEEELKQLRELTTEDEEEEEEFVDDLRGNRQRRKFARGSTSASLFSRKNTLLSITQSLLGFELDDDDGHHSRGQVVVPSSDEDSSASSQAVGDWNEQQIASPELPQEYWQVQRLVKYIKAGNQTATIIALSALRDYDLHDEIIQRAIKDSGGMEVLLNILETDESRCKISALKVIRDVTYNSEISRALFNMRGLETLVECLKEPITDIRLLTAEAISNICKLRKARRAMRMSDGINRLVDMLEASDKDWQLARCGALALWSLARSTKNKEAIRKAGAIPLLSKLMMTDEVDVVIPVVGILQECASQPTFREAIRTQGLLHQFVFGLNSDSAELVQFCAKAIYMCAEDEESREIVYHLGAVEPLLRIIQNVELRKNKPLLAAATGAIWKCSSAIFRKGGESSISSIIAEGSPTTGYNSSGEMSTEGIIHLLVSLLSDQPEEVLVNVAGALYQIAKADLEYNAPVIKKADAIRPLMALLTRSNTELLVNTTKAMGELARDKDCRIEMENLDGFRLVWSLLKHDSSLVLASAAEAICPYVENSLDSGQMVRNYVGGLETIVELLASPDPSVQAAVAYAVGCIARNVDNLSIMSDHDVVEYLARLAPTPKAGDNVLKQCLANAIAHCSSWGENSREFGRRHAVGYVCGYLTFGNGDVHRAAAKALCALSSDPRNCVTIHKCEGVVPLLINLSGSDDEDLRNSVAGIMSNIRKLALCAENVRLI</sequence>
<dbReference type="AlphaFoldDB" id="A0A226ETY1"/>
<name>A0A226ETY1_FOLCA</name>
<reference evidence="3 4" key="1">
    <citation type="submission" date="2015-12" db="EMBL/GenBank/DDBJ databases">
        <title>The genome of Folsomia candida.</title>
        <authorList>
            <person name="Faddeeva A."/>
            <person name="Derks M.F."/>
            <person name="Anvar Y."/>
            <person name="Smit S."/>
            <person name="Van Straalen N."/>
            <person name="Roelofs D."/>
        </authorList>
    </citation>
    <scope>NUCLEOTIDE SEQUENCE [LARGE SCALE GENOMIC DNA]</scope>
    <source>
        <strain evidence="3 4">VU population</strain>
        <tissue evidence="3">Whole body</tissue>
    </source>
</reference>
<organism evidence="3 4">
    <name type="scientific">Folsomia candida</name>
    <name type="common">Springtail</name>
    <dbReference type="NCBI Taxonomy" id="158441"/>
    <lineage>
        <taxon>Eukaryota</taxon>
        <taxon>Metazoa</taxon>
        <taxon>Ecdysozoa</taxon>
        <taxon>Arthropoda</taxon>
        <taxon>Hexapoda</taxon>
        <taxon>Collembola</taxon>
        <taxon>Entomobryomorpha</taxon>
        <taxon>Isotomoidea</taxon>
        <taxon>Isotomidae</taxon>
        <taxon>Proisotominae</taxon>
        <taxon>Folsomia</taxon>
    </lineage>
</organism>
<evidence type="ECO:0000313" key="4">
    <source>
        <dbReference type="Proteomes" id="UP000198287"/>
    </source>
</evidence>
<dbReference type="Proteomes" id="UP000198287">
    <property type="component" value="Unassembled WGS sequence"/>
</dbReference>
<dbReference type="Gene3D" id="1.25.10.10">
    <property type="entry name" value="Leucine-rich Repeat Variant"/>
    <property type="match status" value="3"/>
</dbReference>
<feature type="compositionally biased region" description="Low complexity" evidence="2">
    <location>
        <begin position="95"/>
        <end position="112"/>
    </location>
</feature>
<feature type="region of interest" description="Disordered" evidence="2">
    <location>
        <begin position="1"/>
        <end position="60"/>
    </location>
</feature>
<dbReference type="EMBL" id="LNIX01000002">
    <property type="protein sequence ID" value="OXA61063.1"/>
    <property type="molecule type" value="Genomic_DNA"/>
</dbReference>
<dbReference type="InterPro" id="IPR011989">
    <property type="entry name" value="ARM-like"/>
</dbReference>
<evidence type="ECO:0000256" key="2">
    <source>
        <dbReference type="SAM" id="MobiDB-lite"/>
    </source>
</evidence>
<evidence type="ECO:0000256" key="1">
    <source>
        <dbReference type="PROSITE-ProRule" id="PRU00259"/>
    </source>
</evidence>
<dbReference type="SMART" id="SM00185">
    <property type="entry name" value="ARM"/>
    <property type="match status" value="9"/>
</dbReference>
<feature type="compositionally biased region" description="Acidic residues" evidence="2">
    <location>
        <begin position="34"/>
        <end position="44"/>
    </location>
</feature>
<comment type="caution">
    <text evidence="3">The sequence shown here is derived from an EMBL/GenBank/DDBJ whole genome shotgun (WGS) entry which is preliminary data.</text>
</comment>
<proteinExistence type="predicted"/>
<evidence type="ECO:0000313" key="3">
    <source>
        <dbReference type="EMBL" id="OXA61063.1"/>
    </source>
</evidence>
<dbReference type="OrthoDB" id="1683831at2759"/>
<feature type="region of interest" description="Disordered" evidence="2">
    <location>
        <begin position="91"/>
        <end position="116"/>
    </location>
</feature>
<dbReference type="PROSITE" id="PS50176">
    <property type="entry name" value="ARM_REPEAT"/>
    <property type="match status" value="1"/>
</dbReference>
<protein>
    <submittedName>
        <fullName evidence="3">Armadillo repeat-containing protein 4</fullName>
    </submittedName>
</protein>
<dbReference type="STRING" id="158441.A0A226ETY1"/>
<feature type="repeat" description="ARM" evidence="1">
    <location>
        <begin position="254"/>
        <end position="298"/>
    </location>
</feature>
<keyword evidence="4" id="KW-1185">Reference proteome</keyword>
<dbReference type="PANTHER" id="PTHR46241:SF1">
    <property type="entry name" value="OUTER DYNEIN ARM-DOCKING COMPLEX SUBUNIT 2"/>
    <property type="match status" value="1"/>
</dbReference>
<gene>
    <name evidence="3" type="ORF">Fcan01_05336</name>
</gene>
<dbReference type="InterPro" id="IPR000225">
    <property type="entry name" value="Armadillo"/>
</dbReference>
<dbReference type="InterPro" id="IPR016024">
    <property type="entry name" value="ARM-type_fold"/>
</dbReference>
<accession>A0A226ETY1</accession>
<dbReference type="OMA" id="YMKAGNQ"/>
<dbReference type="PANTHER" id="PTHR46241">
    <property type="entry name" value="ARMADILLO REPEAT-CONTAINING PROTEIN 4 ARMC4"/>
    <property type="match status" value="1"/>
</dbReference>
<feature type="compositionally biased region" description="Polar residues" evidence="2">
    <location>
        <begin position="1"/>
        <end position="14"/>
    </location>
</feature>